<dbReference type="SUPFAM" id="SSF55681">
    <property type="entry name" value="Class II aaRS and biotin synthetases"/>
    <property type="match status" value="1"/>
</dbReference>
<dbReference type="PROSITE" id="PS51733">
    <property type="entry name" value="BPL_LPL_CATALYTIC"/>
    <property type="match status" value="1"/>
</dbReference>
<name>A0ABS2IIC7_9GAMM</name>
<feature type="binding site" evidence="6">
    <location>
        <begin position="86"/>
        <end position="88"/>
    </location>
    <ligand>
        <name>biotin</name>
        <dbReference type="ChEBI" id="CHEBI:57586"/>
    </ligand>
</feature>
<feature type="binding site" evidence="6">
    <location>
        <begin position="114"/>
        <end position="116"/>
    </location>
    <ligand>
        <name>biotin</name>
        <dbReference type="ChEBI" id="CHEBI:57586"/>
    </ligand>
</feature>
<keyword evidence="2 6" id="KW-0547">Nucleotide-binding</keyword>
<dbReference type="Gene3D" id="3.30.930.10">
    <property type="entry name" value="Bira Bifunctional Protein, Domain 2"/>
    <property type="match status" value="1"/>
</dbReference>
<evidence type="ECO:0000313" key="8">
    <source>
        <dbReference type="EMBL" id="MBM7062702.1"/>
    </source>
</evidence>
<dbReference type="HAMAP" id="MF_00978">
    <property type="entry name" value="Bifunct_BirA"/>
    <property type="match status" value="1"/>
</dbReference>
<dbReference type="Pfam" id="PF02237">
    <property type="entry name" value="BPL_C"/>
    <property type="match status" value="1"/>
</dbReference>
<sequence>MNTLLELLQDGSFHSGSVLGTALGVSRSAVWKQLQIMESELGVTIHRVRGRGYRLENPISLLNAGQLVSSCADEGWELRLHERVDSTNAEALRSLSGGTQSPVVVLAESQTAGRGRRGRDWVSPFAENLYYSLVFRLENGAAQLEGLSLVVGLAVLQSLRELGVSSAGLKWPNDILVNGKKIAGILLELTGDPADVCHVVVGIGINANMRATDEAIDQPWTSVALELGALCDRTALVTVLNRRLGECLRLHREKGFSALRAEWEANHLWQGCSAVLTSGAQCIEGRVLGIDNQGALRLETNDGERHYSGGELSLRLRNDS</sequence>
<feature type="DNA-binding region" description="H-T-H motif" evidence="6">
    <location>
        <begin position="16"/>
        <end position="35"/>
    </location>
</feature>
<dbReference type="RefSeq" id="WP_205349892.1">
    <property type="nucleotide sequence ID" value="NZ_JAFEUP010000006.1"/>
</dbReference>
<dbReference type="InterPro" id="IPR030855">
    <property type="entry name" value="Bifunct_BirA"/>
</dbReference>
<dbReference type="Pfam" id="PF03099">
    <property type="entry name" value="BPL_LplA_LipB"/>
    <property type="match status" value="1"/>
</dbReference>
<dbReference type="Pfam" id="PF08279">
    <property type="entry name" value="HTH_11"/>
    <property type="match status" value="1"/>
</dbReference>
<dbReference type="InterPro" id="IPR004408">
    <property type="entry name" value="Biotin_CoA_COase_ligase"/>
</dbReference>
<evidence type="ECO:0000256" key="6">
    <source>
        <dbReference type="HAMAP-Rule" id="MF_00978"/>
    </source>
</evidence>
<dbReference type="PANTHER" id="PTHR12835">
    <property type="entry name" value="BIOTIN PROTEIN LIGASE"/>
    <property type="match status" value="1"/>
</dbReference>
<dbReference type="InterPro" id="IPR013196">
    <property type="entry name" value="HTH_11"/>
</dbReference>
<dbReference type="PANTHER" id="PTHR12835:SF5">
    <property type="entry name" value="BIOTIN--PROTEIN LIGASE"/>
    <property type="match status" value="1"/>
</dbReference>
<dbReference type="GO" id="GO:0004077">
    <property type="term" value="F:biotin--[biotin carboxyl-carrier protein] ligase activity"/>
    <property type="evidence" value="ECO:0007669"/>
    <property type="project" value="UniProtKB-EC"/>
</dbReference>
<evidence type="ECO:0000313" key="9">
    <source>
        <dbReference type="Proteomes" id="UP000717995"/>
    </source>
</evidence>
<dbReference type="SUPFAM" id="SSF50037">
    <property type="entry name" value="C-terminal domain of transcriptional repressors"/>
    <property type="match status" value="1"/>
</dbReference>
<evidence type="ECO:0000256" key="4">
    <source>
        <dbReference type="ARBA" id="ARBA00023267"/>
    </source>
</evidence>
<dbReference type="NCBIfam" id="TIGR00121">
    <property type="entry name" value="birA_ligase"/>
    <property type="match status" value="1"/>
</dbReference>
<comment type="function">
    <text evidence="6">Acts both as a biotin--[acetyl-CoA-carboxylase] ligase and a biotin-operon repressor. In the presence of ATP, BirA activates biotin to form the BirA-biotinyl-5'-adenylate (BirA-bio-5'-AMP or holoBirA) complex. HoloBirA can either transfer the biotinyl moiety to the biotin carboxyl carrier protein (BCCP) subunit of acetyl-CoA carboxylase, or bind to the biotin operator site and inhibit transcription of the operon.</text>
</comment>
<dbReference type="Gene3D" id="1.10.10.10">
    <property type="entry name" value="Winged helix-like DNA-binding domain superfamily/Winged helix DNA-binding domain"/>
    <property type="match status" value="1"/>
</dbReference>
<reference evidence="8 9" key="1">
    <citation type="submission" date="2021-02" db="EMBL/GenBank/DDBJ databases">
        <authorList>
            <person name="Lee D.-H."/>
        </authorList>
    </citation>
    <scope>NUCLEOTIDE SEQUENCE [LARGE SCALE GENOMIC DNA]</scope>
    <source>
        <strain evidence="8 9">UL073</strain>
    </source>
</reference>
<keyword evidence="6" id="KW-0804">Transcription</keyword>
<evidence type="ECO:0000256" key="1">
    <source>
        <dbReference type="ARBA" id="ARBA00022598"/>
    </source>
</evidence>
<dbReference type="InterPro" id="IPR045864">
    <property type="entry name" value="aa-tRNA-synth_II/BPL/LPL"/>
</dbReference>
<dbReference type="InterPro" id="IPR004143">
    <property type="entry name" value="BPL_LPL_catalytic"/>
</dbReference>
<dbReference type="EC" id="6.3.4.15" evidence="6"/>
<feature type="binding site" evidence="6">
    <location>
        <position position="110"/>
    </location>
    <ligand>
        <name>biotin</name>
        <dbReference type="ChEBI" id="CHEBI:57586"/>
    </ligand>
</feature>
<gene>
    <name evidence="6 8" type="primary">birA</name>
    <name evidence="8" type="ORF">JQX08_18455</name>
</gene>
<dbReference type="InterPro" id="IPR003142">
    <property type="entry name" value="BPL_C"/>
</dbReference>
<dbReference type="Proteomes" id="UP000717995">
    <property type="component" value="Unassembled WGS sequence"/>
</dbReference>
<dbReference type="SUPFAM" id="SSF46785">
    <property type="entry name" value="Winged helix' DNA-binding domain"/>
    <property type="match status" value="1"/>
</dbReference>
<dbReference type="InterPro" id="IPR036390">
    <property type="entry name" value="WH_DNA-bd_sf"/>
</dbReference>
<protein>
    <recommendedName>
        <fullName evidence="6">Bifunctional ligase/repressor BirA</fullName>
    </recommendedName>
    <alternativeName>
        <fullName evidence="6">Biotin operon repressor</fullName>
    </alternativeName>
    <alternativeName>
        <fullName evidence="6">Biotin--[acetyl-CoA-carboxylase] ligase</fullName>
        <ecNumber evidence="6">6.3.4.15</ecNumber>
    </alternativeName>
    <alternativeName>
        <fullName evidence="6">Biotin--protein ligase</fullName>
    </alternativeName>
    <alternativeName>
        <fullName evidence="6">Biotin-[acetyl-CoA carboxylase] synthetase</fullName>
    </alternativeName>
</protein>
<comment type="caution">
    <text evidence="8">The sequence shown here is derived from an EMBL/GenBank/DDBJ whole genome shotgun (WGS) entry which is preliminary data.</text>
</comment>
<organism evidence="8 9">
    <name type="scientific">Zestomonas insulae</name>
    <dbReference type="NCBI Taxonomy" id="2809017"/>
    <lineage>
        <taxon>Bacteria</taxon>
        <taxon>Pseudomonadati</taxon>
        <taxon>Pseudomonadota</taxon>
        <taxon>Gammaproteobacteria</taxon>
        <taxon>Pseudomonadales</taxon>
        <taxon>Pseudomonadaceae</taxon>
        <taxon>Zestomonas</taxon>
    </lineage>
</organism>
<dbReference type="NCBIfam" id="NF008847">
    <property type="entry name" value="PRK11886.1-2"/>
    <property type="match status" value="1"/>
</dbReference>
<dbReference type="InterPro" id="IPR036388">
    <property type="entry name" value="WH-like_DNA-bd_sf"/>
</dbReference>
<dbReference type="InterPro" id="IPR008988">
    <property type="entry name" value="Transcriptional_repressor_C"/>
</dbReference>
<accession>A0ABS2IIC7</accession>
<feature type="binding site" evidence="6">
    <location>
        <position position="181"/>
    </location>
    <ligand>
        <name>biotin</name>
        <dbReference type="ChEBI" id="CHEBI:57586"/>
    </ligand>
</feature>
<evidence type="ECO:0000256" key="3">
    <source>
        <dbReference type="ARBA" id="ARBA00022840"/>
    </source>
</evidence>
<dbReference type="CDD" id="cd16442">
    <property type="entry name" value="BPL"/>
    <property type="match status" value="1"/>
</dbReference>
<dbReference type="NCBIfam" id="NF008848">
    <property type="entry name" value="PRK11886.1-3"/>
    <property type="match status" value="1"/>
</dbReference>
<keyword evidence="6" id="KW-0678">Repressor</keyword>
<dbReference type="EMBL" id="JAFEUP010000006">
    <property type="protein sequence ID" value="MBM7062702.1"/>
    <property type="molecule type" value="Genomic_DNA"/>
</dbReference>
<keyword evidence="6" id="KW-0238">DNA-binding</keyword>
<proteinExistence type="inferred from homology"/>
<evidence type="ECO:0000259" key="7">
    <source>
        <dbReference type="PROSITE" id="PS51733"/>
    </source>
</evidence>
<keyword evidence="4 6" id="KW-0092">Biotin</keyword>
<keyword evidence="6" id="KW-0805">Transcription regulation</keyword>
<comment type="catalytic activity">
    <reaction evidence="5 6">
        <text>biotin + L-lysyl-[protein] + ATP = N(6)-biotinyl-L-lysyl-[protein] + AMP + diphosphate + H(+)</text>
        <dbReference type="Rhea" id="RHEA:11756"/>
        <dbReference type="Rhea" id="RHEA-COMP:9752"/>
        <dbReference type="Rhea" id="RHEA-COMP:10505"/>
        <dbReference type="ChEBI" id="CHEBI:15378"/>
        <dbReference type="ChEBI" id="CHEBI:29969"/>
        <dbReference type="ChEBI" id="CHEBI:30616"/>
        <dbReference type="ChEBI" id="CHEBI:33019"/>
        <dbReference type="ChEBI" id="CHEBI:57586"/>
        <dbReference type="ChEBI" id="CHEBI:83144"/>
        <dbReference type="ChEBI" id="CHEBI:456215"/>
        <dbReference type="EC" id="6.3.4.15"/>
    </reaction>
</comment>
<evidence type="ECO:0000256" key="5">
    <source>
        <dbReference type="ARBA" id="ARBA00047846"/>
    </source>
</evidence>
<keyword evidence="1 6" id="KW-0436">Ligase</keyword>
<evidence type="ECO:0000256" key="2">
    <source>
        <dbReference type="ARBA" id="ARBA00022741"/>
    </source>
</evidence>
<keyword evidence="9" id="KW-1185">Reference proteome</keyword>
<keyword evidence="3 6" id="KW-0067">ATP-binding</keyword>
<feature type="domain" description="BPL/LPL catalytic" evidence="7">
    <location>
        <begin position="62"/>
        <end position="252"/>
    </location>
</feature>
<dbReference type="Gene3D" id="2.30.30.100">
    <property type="match status" value="1"/>
</dbReference>
<comment type="similarity">
    <text evidence="6">Belongs to the biotin--protein ligase family.</text>
</comment>